<feature type="domain" description="GFO/IDH/MocA-like oxidoreductase" evidence="2">
    <location>
        <begin position="130"/>
        <end position="239"/>
    </location>
</feature>
<dbReference type="GO" id="GO:0000166">
    <property type="term" value="F:nucleotide binding"/>
    <property type="evidence" value="ECO:0007669"/>
    <property type="project" value="InterPro"/>
</dbReference>
<dbReference type="SUPFAM" id="SSF51735">
    <property type="entry name" value="NAD(P)-binding Rossmann-fold domains"/>
    <property type="match status" value="1"/>
</dbReference>
<dbReference type="InterPro" id="IPR051317">
    <property type="entry name" value="Gfo/Idh/MocA_oxidoreduct"/>
</dbReference>
<dbReference type="Proteomes" id="UP000199513">
    <property type="component" value="Unassembled WGS sequence"/>
</dbReference>
<dbReference type="PANTHER" id="PTHR43708:SF8">
    <property type="entry name" value="OXIDOREDUCTASE"/>
    <property type="match status" value="1"/>
</dbReference>
<dbReference type="Gene3D" id="3.40.50.720">
    <property type="entry name" value="NAD(P)-binding Rossmann-like Domain"/>
    <property type="match status" value="1"/>
</dbReference>
<dbReference type="InterPro" id="IPR036291">
    <property type="entry name" value="NAD(P)-bd_dom_sf"/>
</dbReference>
<reference evidence="3 4" key="1">
    <citation type="submission" date="2016-10" db="EMBL/GenBank/DDBJ databases">
        <authorList>
            <person name="de Groot N.N."/>
        </authorList>
    </citation>
    <scope>NUCLEOTIDE SEQUENCE [LARGE SCALE GENOMIC DNA]</scope>
    <source>
        <strain>GEY</strain>
        <strain evidence="4">DSM 9560</strain>
    </source>
</reference>
<dbReference type="InterPro" id="IPR000683">
    <property type="entry name" value="Gfo/Idh/MocA-like_OxRdtase_N"/>
</dbReference>
<dbReference type="EMBL" id="FONY01000015">
    <property type="protein sequence ID" value="SFF08749.1"/>
    <property type="molecule type" value="Genomic_DNA"/>
</dbReference>
<feature type="domain" description="Gfo/Idh/MocA-like oxidoreductase N-terminal" evidence="1">
    <location>
        <begin position="3"/>
        <end position="118"/>
    </location>
</feature>
<organism evidence="3 4">
    <name type="scientific">Thermoflexibacter ruber</name>
    <dbReference type="NCBI Taxonomy" id="1003"/>
    <lineage>
        <taxon>Bacteria</taxon>
        <taxon>Pseudomonadati</taxon>
        <taxon>Bacteroidota</taxon>
        <taxon>Cytophagia</taxon>
        <taxon>Cytophagales</taxon>
        <taxon>Thermoflexibacteraceae</taxon>
        <taxon>Thermoflexibacter</taxon>
    </lineage>
</organism>
<evidence type="ECO:0000259" key="1">
    <source>
        <dbReference type="Pfam" id="PF01408"/>
    </source>
</evidence>
<protein>
    <submittedName>
        <fullName evidence="3">Predicted dehydrogenase</fullName>
    </submittedName>
</protein>
<sequence length="342" mass="38623">MKNFAVIGCGFWSHFQVAAWHELEGVKLVAVCDKDISKAKALATKFGNPTVYTQAEEMFRNEKLDFVDIISSVNTHCELVLLASKYKIDAICQKPMAENQADALKMLRAAKEASIRFFIHENFRWQAPLRELKNLLDTQIIGKAFKANLRFCCSFPVFDNQPILRELEQFIIADLGVHILDLVRFYFGEVNTLYAKTMRINPTIKGEDVANVFMEMESGLHCYAEMSYASILENERFPQTFVLVEAEKGSMYLGLDGEIRITTKNGTTVKTVTPMMYSWLDPAYAVAHSSAVDTNRNILQGLNGGNCETTAEDNIKTLNLVFASYESAKTGQVQRMKDYPIV</sequence>
<dbReference type="InterPro" id="IPR055170">
    <property type="entry name" value="GFO_IDH_MocA-like_dom"/>
</dbReference>
<dbReference type="STRING" id="1003.SAMN04488541_101563"/>
<dbReference type="SUPFAM" id="SSF55347">
    <property type="entry name" value="Glyceraldehyde-3-phosphate dehydrogenase-like, C-terminal domain"/>
    <property type="match status" value="1"/>
</dbReference>
<dbReference type="PANTHER" id="PTHR43708">
    <property type="entry name" value="CONSERVED EXPRESSED OXIDOREDUCTASE (EUROFUNG)"/>
    <property type="match status" value="1"/>
</dbReference>
<dbReference type="AlphaFoldDB" id="A0A1I2FVB4"/>
<accession>A0A1I2FVB4</accession>
<keyword evidence="4" id="KW-1185">Reference proteome</keyword>
<dbReference type="Pfam" id="PF22725">
    <property type="entry name" value="GFO_IDH_MocA_C3"/>
    <property type="match status" value="1"/>
</dbReference>
<proteinExistence type="predicted"/>
<gene>
    <name evidence="3" type="ORF">SAMN04488541_101563</name>
</gene>
<evidence type="ECO:0000313" key="4">
    <source>
        <dbReference type="Proteomes" id="UP000199513"/>
    </source>
</evidence>
<name>A0A1I2FVB4_9BACT</name>
<evidence type="ECO:0000313" key="3">
    <source>
        <dbReference type="EMBL" id="SFF08749.1"/>
    </source>
</evidence>
<dbReference type="OrthoDB" id="9795543at2"/>
<evidence type="ECO:0000259" key="2">
    <source>
        <dbReference type="Pfam" id="PF22725"/>
    </source>
</evidence>
<dbReference type="Gene3D" id="3.30.360.10">
    <property type="entry name" value="Dihydrodipicolinate Reductase, domain 2"/>
    <property type="match status" value="1"/>
</dbReference>
<dbReference type="Pfam" id="PF01408">
    <property type="entry name" value="GFO_IDH_MocA"/>
    <property type="match status" value="1"/>
</dbReference>
<dbReference type="RefSeq" id="WP_091544613.1">
    <property type="nucleotide sequence ID" value="NZ_FONY01000015.1"/>
</dbReference>